<dbReference type="SMART" id="SM00411">
    <property type="entry name" value="BHL"/>
    <property type="match status" value="1"/>
</dbReference>
<protein>
    <recommendedName>
        <fullName evidence="6">DNA-binding protein</fullName>
    </recommendedName>
</protein>
<dbReference type="CDD" id="cd13836">
    <property type="entry name" value="IHF_B"/>
    <property type="match status" value="1"/>
</dbReference>
<evidence type="ECO:0008006" key="6">
    <source>
        <dbReference type="Google" id="ProtNLM"/>
    </source>
</evidence>
<dbReference type="Pfam" id="PF00216">
    <property type="entry name" value="Bac_DNA_binding"/>
    <property type="match status" value="1"/>
</dbReference>
<proteinExistence type="inferred from homology"/>
<keyword evidence="2" id="KW-0238">DNA-binding</keyword>
<organism evidence="4 5">
    <name type="scientific">Candidatus Avelusimicrobium gallicola</name>
    <dbReference type="NCBI Taxonomy" id="2562704"/>
    <lineage>
        <taxon>Bacteria</taxon>
        <taxon>Pseudomonadati</taxon>
        <taxon>Elusimicrobiota</taxon>
        <taxon>Elusimicrobia</taxon>
        <taxon>Elusimicrobiales</taxon>
        <taxon>Elusimicrobiaceae</taxon>
        <taxon>Candidatus Avelusimicrobium</taxon>
    </lineage>
</organism>
<dbReference type="EMBL" id="NFJD01000001">
    <property type="protein sequence ID" value="OUO57303.1"/>
    <property type="molecule type" value="Genomic_DNA"/>
</dbReference>
<evidence type="ECO:0000256" key="2">
    <source>
        <dbReference type="ARBA" id="ARBA00023125"/>
    </source>
</evidence>
<evidence type="ECO:0000256" key="3">
    <source>
        <dbReference type="RuleBase" id="RU003939"/>
    </source>
</evidence>
<dbReference type="GO" id="GO:0003677">
    <property type="term" value="F:DNA binding"/>
    <property type="evidence" value="ECO:0007669"/>
    <property type="project" value="UniProtKB-KW"/>
</dbReference>
<dbReference type="OrthoDB" id="9799835at2"/>
<dbReference type="InterPro" id="IPR000119">
    <property type="entry name" value="Hist_DNA-bd"/>
</dbReference>
<keyword evidence="5" id="KW-1185">Reference proteome</keyword>
<dbReference type="PRINTS" id="PR01727">
    <property type="entry name" value="DNABINDINGHU"/>
</dbReference>
<dbReference type="GO" id="GO:0030527">
    <property type="term" value="F:structural constituent of chromatin"/>
    <property type="evidence" value="ECO:0007669"/>
    <property type="project" value="InterPro"/>
</dbReference>
<dbReference type="PANTHER" id="PTHR33175:SF2">
    <property type="entry name" value="INTEGRATION HOST FACTOR SUBUNIT ALPHA"/>
    <property type="match status" value="1"/>
</dbReference>
<dbReference type="Gene3D" id="4.10.520.10">
    <property type="entry name" value="IHF-like DNA-binding proteins"/>
    <property type="match status" value="1"/>
</dbReference>
<sequence length="87" mass="10013">MNKDDVIRHLTRHVLDKKQAKMSVDKVFEIIKHGLKRDGKVVISNFGSFHLKTARPVTRRNPKTGAKVQVPAKQKVRFKPSENLLKK</sequence>
<dbReference type="Proteomes" id="UP000196368">
    <property type="component" value="Unassembled WGS sequence"/>
</dbReference>
<dbReference type="PANTHER" id="PTHR33175">
    <property type="entry name" value="DNA-BINDING PROTEIN HU"/>
    <property type="match status" value="1"/>
</dbReference>
<evidence type="ECO:0000313" key="5">
    <source>
        <dbReference type="Proteomes" id="UP000196368"/>
    </source>
</evidence>
<gene>
    <name evidence="4" type="ORF">B5F75_00550</name>
</gene>
<dbReference type="RefSeq" id="WP_087286357.1">
    <property type="nucleotide sequence ID" value="NZ_NFJD01000001.1"/>
</dbReference>
<evidence type="ECO:0000313" key="4">
    <source>
        <dbReference type="EMBL" id="OUO57303.1"/>
    </source>
</evidence>
<dbReference type="GO" id="GO:0005829">
    <property type="term" value="C:cytosol"/>
    <property type="evidence" value="ECO:0007669"/>
    <property type="project" value="TreeGrafter"/>
</dbReference>
<accession>A0A1Y4DDW2</accession>
<dbReference type="InterPro" id="IPR010992">
    <property type="entry name" value="IHF-like_DNA-bd_dom_sf"/>
</dbReference>
<comment type="similarity">
    <text evidence="1 3">Belongs to the bacterial histone-like protein family.</text>
</comment>
<reference evidence="5" key="1">
    <citation type="submission" date="2017-04" db="EMBL/GenBank/DDBJ databases">
        <title>Function of individual gut microbiota members based on whole genome sequencing of pure cultures obtained from chicken caecum.</title>
        <authorList>
            <person name="Medvecky M."/>
            <person name="Cejkova D."/>
            <person name="Polansky O."/>
            <person name="Karasova D."/>
            <person name="Kubasova T."/>
            <person name="Cizek A."/>
            <person name="Rychlik I."/>
        </authorList>
    </citation>
    <scope>NUCLEOTIDE SEQUENCE [LARGE SCALE GENOMIC DNA]</scope>
    <source>
        <strain evidence="5">An273</strain>
    </source>
</reference>
<evidence type="ECO:0000256" key="1">
    <source>
        <dbReference type="ARBA" id="ARBA00010529"/>
    </source>
</evidence>
<name>A0A1Y4DDW2_9BACT</name>
<dbReference type="AlphaFoldDB" id="A0A1Y4DDW2"/>
<comment type="caution">
    <text evidence="4">The sequence shown here is derived from an EMBL/GenBank/DDBJ whole genome shotgun (WGS) entry which is preliminary data.</text>
</comment>
<dbReference type="SUPFAM" id="SSF47729">
    <property type="entry name" value="IHF-like DNA-binding proteins"/>
    <property type="match status" value="1"/>
</dbReference>